<evidence type="ECO:0000313" key="2">
    <source>
        <dbReference type="EMBL" id="ORW20043.1"/>
    </source>
</evidence>
<comment type="caution">
    <text evidence="2">The sequence shown here is derived from an EMBL/GenBank/DDBJ whole genome shotgun (WGS) entry which is preliminary data.</text>
</comment>
<keyword evidence="1" id="KW-0175">Coiled coil</keyword>
<evidence type="ECO:0000313" key="3">
    <source>
        <dbReference type="Proteomes" id="UP000193529"/>
    </source>
</evidence>
<accession>A0A1X1Z9G3</accession>
<reference evidence="2 3" key="1">
    <citation type="submission" date="2016-01" db="EMBL/GenBank/DDBJ databases">
        <title>The new phylogeny of the genus Mycobacterium.</title>
        <authorList>
            <person name="Tarcisio F."/>
            <person name="Conor M."/>
            <person name="Antonella G."/>
            <person name="Elisabetta G."/>
            <person name="Giulia F.S."/>
            <person name="Sara T."/>
            <person name="Anna F."/>
            <person name="Clotilde B."/>
            <person name="Roberto B."/>
            <person name="Veronica D.S."/>
            <person name="Fabio R."/>
            <person name="Monica P."/>
            <person name="Olivier J."/>
            <person name="Enrico T."/>
            <person name="Nicola S."/>
        </authorList>
    </citation>
    <scope>NUCLEOTIDE SEQUENCE [LARGE SCALE GENOMIC DNA]</scope>
    <source>
        <strain evidence="2 3">DSM 44572</strain>
    </source>
</reference>
<evidence type="ECO:0008006" key="4">
    <source>
        <dbReference type="Google" id="ProtNLM"/>
    </source>
</evidence>
<proteinExistence type="predicted"/>
<dbReference type="AlphaFoldDB" id="A0A1X1Z9G3"/>
<gene>
    <name evidence="2" type="ORF">AWC19_16190</name>
</gene>
<dbReference type="EMBL" id="LQPJ01000127">
    <property type="protein sequence ID" value="ORW20043.1"/>
    <property type="molecule type" value="Genomic_DNA"/>
</dbReference>
<dbReference type="Proteomes" id="UP000193529">
    <property type="component" value="Unassembled WGS sequence"/>
</dbReference>
<evidence type="ECO:0000256" key="1">
    <source>
        <dbReference type="SAM" id="Coils"/>
    </source>
</evidence>
<protein>
    <recommendedName>
        <fullName evidence="4">AbiTii domain-containing protein</fullName>
    </recommendedName>
</protein>
<organism evidence="2 3">
    <name type="scientific">Mycobacterium palustre</name>
    <dbReference type="NCBI Taxonomy" id="153971"/>
    <lineage>
        <taxon>Bacteria</taxon>
        <taxon>Bacillati</taxon>
        <taxon>Actinomycetota</taxon>
        <taxon>Actinomycetes</taxon>
        <taxon>Mycobacteriales</taxon>
        <taxon>Mycobacteriaceae</taxon>
        <taxon>Mycobacterium</taxon>
        <taxon>Mycobacterium simiae complex</taxon>
    </lineage>
</organism>
<name>A0A1X1Z9G3_9MYCO</name>
<feature type="coiled-coil region" evidence="1">
    <location>
        <begin position="47"/>
        <end position="74"/>
    </location>
</feature>
<sequence length="327" mass="36158">MLVRKAQRIASLRQDYGMQIGLIQQTNDFAADLEANRPGPMPGVTKAREQLATLVGAEEAMEELERQYQNFCRTRHIKGRKISGLSVSQLEDNLAALERAYDDAQPPSGLSPGDTYYAARRADETRANLLPDLQWHRAVLGKIRQFVHDYLVSVEEDLLAGKAESDIFQRAKIYINDALQKLAPDALNMFVASQESLSAGKPEDYAHAAVSCRRLIKALADAVYPARDEDVTGIDGNLRSMSDDKYKNRLTEYVRNNVEGKRHKQAVAQIVSDLTSRLNALDGLANKGVHDVVTQAEAEVCVVWTYMLAGDIVRIADGTSALLVGND</sequence>
<keyword evidence="3" id="KW-1185">Reference proteome</keyword>